<feature type="compositionally biased region" description="Basic residues" evidence="1">
    <location>
        <begin position="857"/>
        <end position="872"/>
    </location>
</feature>
<dbReference type="KEGG" id="adl:AURDEDRAFT_131877"/>
<feature type="compositionally biased region" description="Basic residues" evidence="1">
    <location>
        <begin position="544"/>
        <end position="554"/>
    </location>
</feature>
<feature type="compositionally biased region" description="Acidic residues" evidence="1">
    <location>
        <begin position="877"/>
        <end position="887"/>
    </location>
</feature>
<feature type="compositionally biased region" description="Basic and acidic residues" evidence="1">
    <location>
        <begin position="172"/>
        <end position="181"/>
    </location>
</feature>
<protein>
    <submittedName>
        <fullName evidence="2">Uncharacterized protein</fullName>
    </submittedName>
</protein>
<reference evidence="3" key="1">
    <citation type="journal article" date="2012" name="Science">
        <title>The Paleozoic origin of enzymatic lignin decomposition reconstructed from 31 fungal genomes.</title>
        <authorList>
            <person name="Floudas D."/>
            <person name="Binder M."/>
            <person name="Riley R."/>
            <person name="Barry K."/>
            <person name="Blanchette R.A."/>
            <person name="Henrissat B."/>
            <person name="Martinez A.T."/>
            <person name="Otillar R."/>
            <person name="Spatafora J.W."/>
            <person name="Yadav J.S."/>
            <person name="Aerts A."/>
            <person name="Benoit I."/>
            <person name="Boyd A."/>
            <person name="Carlson A."/>
            <person name="Copeland A."/>
            <person name="Coutinho P.M."/>
            <person name="de Vries R.P."/>
            <person name="Ferreira P."/>
            <person name="Findley K."/>
            <person name="Foster B."/>
            <person name="Gaskell J."/>
            <person name="Glotzer D."/>
            <person name="Gorecki P."/>
            <person name="Heitman J."/>
            <person name="Hesse C."/>
            <person name="Hori C."/>
            <person name="Igarashi K."/>
            <person name="Jurgens J.A."/>
            <person name="Kallen N."/>
            <person name="Kersten P."/>
            <person name="Kohler A."/>
            <person name="Kuees U."/>
            <person name="Kumar T.K.A."/>
            <person name="Kuo A."/>
            <person name="LaButti K."/>
            <person name="Larrondo L.F."/>
            <person name="Lindquist E."/>
            <person name="Ling A."/>
            <person name="Lombard V."/>
            <person name="Lucas S."/>
            <person name="Lundell T."/>
            <person name="Martin R."/>
            <person name="McLaughlin D.J."/>
            <person name="Morgenstern I."/>
            <person name="Morin E."/>
            <person name="Murat C."/>
            <person name="Nagy L.G."/>
            <person name="Nolan M."/>
            <person name="Ohm R.A."/>
            <person name="Patyshakuliyeva A."/>
            <person name="Rokas A."/>
            <person name="Ruiz-Duenas F.J."/>
            <person name="Sabat G."/>
            <person name="Salamov A."/>
            <person name="Samejima M."/>
            <person name="Schmutz J."/>
            <person name="Slot J.C."/>
            <person name="St John F."/>
            <person name="Stenlid J."/>
            <person name="Sun H."/>
            <person name="Sun S."/>
            <person name="Syed K."/>
            <person name="Tsang A."/>
            <person name="Wiebenga A."/>
            <person name="Young D."/>
            <person name="Pisabarro A."/>
            <person name="Eastwood D.C."/>
            <person name="Martin F."/>
            <person name="Cullen D."/>
            <person name="Grigoriev I.V."/>
            <person name="Hibbett D.S."/>
        </authorList>
    </citation>
    <scope>NUCLEOTIDE SEQUENCE [LARGE SCALE GENOMIC DNA]</scope>
    <source>
        <strain evidence="3">TFB10046</strain>
    </source>
</reference>
<proteinExistence type="predicted"/>
<feature type="compositionally biased region" description="Acidic residues" evidence="1">
    <location>
        <begin position="1004"/>
        <end position="1014"/>
    </location>
</feature>
<feature type="compositionally biased region" description="Low complexity" evidence="1">
    <location>
        <begin position="846"/>
        <end position="856"/>
    </location>
</feature>
<feature type="compositionally biased region" description="Basic and acidic residues" evidence="1">
    <location>
        <begin position="1064"/>
        <end position="1080"/>
    </location>
</feature>
<dbReference type="Proteomes" id="UP000006514">
    <property type="component" value="Unassembled WGS sequence"/>
</dbReference>
<feature type="compositionally biased region" description="Low complexity" evidence="1">
    <location>
        <begin position="912"/>
        <end position="927"/>
    </location>
</feature>
<name>J0WL74_AURST</name>
<feature type="region of interest" description="Disordered" evidence="1">
    <location>
        <begin position="34"/>
        <end position="221"/>
    </location>
</feature>
<keyword evidence="3" id="KW-1185">Reference proteome</keyword>
<evidence type="ECO:0000313" key="2">
    <source>
        <dbReference type="EMBL" id="EJD33053.1"/>
    </source>
</evidence>
<dbReference type="AlphaFoldDB" id="J0WL74"/>
<sequence>MARATSANMKKLAAQIAKEGSPVILLDEGVVGQFLGDSEDEEEEPAGGSASASNLQGPQAPEEQQGDGEDSQDESEDDSDPKKLHILVSKIVEPVSNTKDADAEMSGNPPAPPSRGASPAGPPAGEEIVSESDEEERAARRKSKGKGRATSADEREWQEEQEDVARPPGHVDPPEPPRPRASDFIWDDDELPDMESLLGSDREDGEFNDPEPLPRPQTWPFPRRQELVDGFRRVMQAFQDVGTERKATGQAAEGPRAGRPSRRRANAMGMLEQFSQLLAYHAAGVLGQRVETVQKFQSEAFQPRVQSRWAMFVSFLKNDTDYQPRRDLDELLGRKKQYPREETKRLWKAFQKSRTEDEIDFVLFSHLLAFPYGPEGGTPADRAELVHEKTAHMRKYSNYLAAVHNIDTAILMGGSRPDHDWHPAFATLIQSYHARDVFFNKFGLTEAEAVGAFQAEVLTHLPYSNSVHNLRTDNRLIAQGKAVPVRTPSDGNDSFAYGPRPIAYATGVLGRAPTAVPGPNRTFAGAGSSLQQDATARVVTGARVSKKKPKKKKKAADADADAAGDESDIDVAMQTAADVKANGSVIVPKGHMLISSLEHGRRSKVIHILLPLEMKPRIELDYQVHFTRAEKAYAVKMWRQLCADAHLPLRAASSPGLPLGDTYNALLEYDMTLVGAPHTAFLYGEAITKKTFDGFGYRMQRDYIFAILARQLYIVRHLRFDQTATDALCKMTGLSSADFRAVVITSPVRKVTSPSGNYTTPDCFVGSCRMMVANKADDDLPRHIVGMPRQLLHYQAMPFSPHTPTDDPANAARAEAVEYAKTIKLPNPDEADGASAAKSKKKGRKAATGSRRAATTKPKKKKAATKRKRTSKKAAVEEEEEEEEEAEFSNAGASDGEGASAPPVSRRRTRRSAASAARDATPEAKAPTPEPDVGDTDDEERLAPVKTVGSRKRKTTAEVTTSPSRYRRSRRRNVVESEAEDAPRPSGSGKKLPNRGKKQPVNGDDADAESDADADPFNRRALAESRAKAQGLLPTKEQIRKELLVLDRRKAASAPQPEPEDEETRAARLQQEKERREKVQALRDAYVDVSDEEHQDLGPGKSSG</sequence>
<feature type="non-terminal residue" evidence="2">
    <location>
        <position position="1104"/>
    </location>
</feature>
<gene>
    <name evidence="2" type="ORF">AURDEDRAFT_131877</name>
</gene>
<feature type="region of interest" description="Disordered" evidence="1">
    <location>
        <begin position="243"/>
        <end position="262"/>
    </location>
</feature>
<dbReference type="EMBL" id="JH688468">
    <property type="protein sequence ID" value="EJD33053.1"/>
    <property type="molecule type" value="Genomic_DNA"/>
</dbReference>
<feature type="compositionally biased region" description="Basic and acidic residues" evidence="1">
    <location>
        <begin position="1037"/>
        <end position="1050"/>
    </location>
</feature>
<feature type="region of interest" description="Disordered" evidence="1">
    <location>
        <begin position="540"/>
        <end position="566"/>
    </location>
</feature>
<feature type="region of interest" description="Disordered" evidence="1">
    <location>
        <begin position="822"/>
        <end position="1080"/>
    </location>
</feature>
<feature type="compositionally biased region" description="Low complexity" evidence="1">
    <location>
        <begin position="114"/>
        <end position="127"/>
    </location>
</feature>
<feature type="compositionally biased region" description="Acidic residues" evidence="1">
    <location>
        <begin position="64"/>
        <end position="79"/>
    </location>
</feature>
<dbReference type="InParanoid" id="J0WL74"/>
<feature type="compositionally biased region" description="Basic and acidic residues" evidence="1">
    <location>
        <begin position="1016"/>
        <end position="1027"/>
    </location>
</feature>
<evidence type="ECO:0000256" key="1">
    <source>
        <dbReference type="SAM" id="MobiDB-lite"/>
    </source>
</evidence>
<evidence type="ECO:0000313" key="3">
    <source>
        <dbReference type="Proteomes" id="UP000006514"/>
    </source>
</evidence>
<accession>J0WL74</accession>
<organism evidence="2 3">
    <name type="scientific">Auricularia subglabra (strain TFB-10046 / SS5)</name>
    <name type="common">White-rot fungus</name>
    <name type="synonym">Auricularia delicata (strain TFB10046)</name>
    <dbReference type="NCBI Taxonomy" id="717982"/>
    <lineage>
        <taxon>Eukaryota</taxon>
        <taxon>Fungi</taxon>
        <taxon>Dikarya</taxon>
        <taxon>Basidiomycota</taxon>
        <taxon>Agaricomycotina</taxon>
        <taxon>Agaricomycetes</taxon>
        <taxon>Auriculariales</taxon>
        <taxon>Auriculariaceae</taxon>
        <taxon>Auricularia</taxon>
    </lineage>
</organism>